<feature type="transmembrane region" description="Helical" evidence="2">
    <location>
        <begin position="20"/>
        <end position="41"/>
    </location>
</feature>
<dbReference type="InterPro" id="IPR050811">
    <property type="entry name" value="Phosphate_ABC_transporter"/>
</dbReference>
<dbReference type="PANTHER" id="PTHR30570">
    <property type="entry name" value="PERIPLASMIC PHOSPHATE BINDING COMPONENT OF PHOSPHATE ABC TRANSPORTER"/>
    <property type="match status" value="1"/>
</dbReference>
<dbReference type="AlphaFoldDB" id="A0A066TUC6"/>
<sequence>MGVGATMQSLAEILSSDSGSLVLGLAALVAMAAPFVDRYFIRRRRLSFRVLYNSKIGLSPIDLHDGENGSAQADPQLERTARLLSRMSVVVIRIHNTGGFDIAPDDFEIPLSFTFGRRIVWDARVSDATDDGLRQHVCDGLEFFTRETPQRPVEGVKLSRVRALLPKRLAGLAASEAPPEAPEWHGVRFARLSLRRKEKFKLVVVLREPDGHDGEISKEIGHHARLAAGRIKDDRKQRRFGWPVITTAIGVLLTGALLATLIVSWSRPGDTAQCATGKLAVEGSSAFVPIMASIAAEYHGQCDGAAITTRATGSVSGVRALAPVGATGKDELAVLSDGRSGEAGPDLAAKAVAVVVYSLVVNRAAGVDRLTTQQVRDIFSGRVRNWDQLRPGPPVPIGIVGRGQESGTRKTFEQKVLGGAEDRLTSDSCRRPERDPAAATTRCERGTTAEVLTEVAAVPGAIGYADVPAAKAAAARDQQVAVVQLDGHYPDVTTVDAGYRFWTVEYLYTKGVPSNGSVLKRFLDYLASPAARAELQDAGYTPCVAKDGLLDPLCTRPDS</sequence>
<dbReference type="Proteomes" id="UP000027345">
    <property type="component" value="Unassembled WGS sequence"/>
</dbReference>
<reference evidence="4 5" key="1">
    <citation type="submission" date="2014-05" db="EMBL/GenBank/DDBJ databases">
        <title>Draft genome sequence of Amycolatopsis rifamycinica DSM 46095.</title>
        <authorList>
            <person name="Lal R."/>
            <person name="Saxena A."/>
            <person name="Kumari R."/>
            <person name="Mukherjee U."/>
            <person name="Singh P."/>
            <person name="Sangwan N."/>
            <person name="Mahato N.K."/>
        </authorList>
    </citation>
    <scope>NUCLEOTIDE SEQUENCE [LARGE SCALE GENOMIC DNA]</scope>
    <source>
        <strain evidence="4 5">DSM 46095</strain>
    </source>
</reference>
<dbReference type="InterPro" id="IPR024370">
    <property type="entry name" value="PBP_domain"/>
</dbReference>
<keyword evidence="5" id="KW-1185">Reference proteome</keyword>
<comment type="caution">
    <text evidence="4">The sequence shown here is derived from an EMBL/GenBank/DDBJ whole genome shotgun (WGS) entry which is preliminary data.</text>
</comment>
<dbReference type="RefSeq" id="WP_043786193.1">
    <property type="nucleotide sequence ID" value="NZ_JMQI01000063.1"/>
</dbReference>
<accession>A0A066TUC6</accession>
<dbReference type="STRING" id="287986.DV20_30310"/>
<keyword evidence="2" id="KW-0812">Transmembrane</keyword>
<dbReference type="Pfam" id="PF12849">
    <property type="entry name" value="PBP_like_2"/>
    <property type="match status" value="1"/>
</dbReference>
<dbReference type="EMBL" id="JMQI01000063">
    <property type="protein sequence ID" value="KDN18475.1"/>
    <property type="molecule type" value="Genomic_DNA"/>
</dbReference>
<organism evidence="4 5">
    <name type="scientific">Amycolatopsis rifamycinica</name>
    <dbReference type="NCBI Taxonomy" id="287986"/>
    <lineage>
        <taxon>Bacteria</taxon>
        <taxon>Bacillati</taxon>
        <taxon>Actinomycetota</taxon>
        <taxon>Actinomycetes</taxon>
        <taxon>Pseudonocardiales</taxon>
        <taxon>Pseudonocardiaceae</taxon>
        <taxon>Amycolatopsis</taxon>
    </lineage>
</organism>
<evidence type="ECO:0000313" key="5">
    <source>
        <dbReference type="Proteomes" id="UP000027345"/>
    </source>
</evidence>
<evidence type="ECO:0000313" key="4">
    <source>
        <dbReference type="EMBL" id="KDN18475.1"/>
    </source>
</evidence>
<protein>
    <submittedName>
        <fullName evidence="4">Phosphate-binding protein</fullName>
    </submittedName>
</protein>
<keyword evidence="2" id="KW-0472">Membrane</keyword>
<keyword evidence="1" id="KW-0732">Signal</keyword>
<feature type="transmembrane region" description="Helical" evidence="2">
    <location>
        <begin position="240"/>
        <end position="265"/>
    </location>
</feature>
<evidence type="ECO:0000256" key="1">
    <source>
        <dbReference type="ARBA" id="ARBA00022729"/>
    </source>
</evidence>
<keyword evidence="2" id="KW-1133">Transmembrane helix</keyword>
<dbReference type="OrthoDB" id="9790048at2"/>
<proteinExistence type="predicted"/>
<gene>
    <name evidence="4" type="ORF">DV20_30310</name>
</gene>
<name>A0A066TUC6_9PSEU</name>
<dbReference type="SUPFAM" id="SSF53850">
    <property type="entry name" value="Periplasmic binding protein-like II"/>
    <property type="match status" value="1"/>
</dbReference>
<dbReference type="Gene3D" id="3.40.190.10">
    <property type="entry name" value="Periplasmic binding protein-like II"/>
    <property type="match status" value="2"/>
</dbReference>
<dbReference type="PANTHER" id="PTHR30570:SF1">
    <property type="entry name" value="PHOSPHATE-BINDING PROTEIN PSTS"/>
    <property type="match status" value="1"/>
</dbReference>
<evidence type="ECO:0000256" key="2">
    <source>
        <dbReference type="SAM" id="Phobius"/>
    </source>
</evidence>
<feature type="domain" description="PBP" evidence="3">
    <location>
        <begin position="271"/>
        <end position="529"/>
    </location>
</feature>
<evidence type="ECO:0000259" key="3">
    <source>
        <dbReference type="Pfam" id="PF12849"/>
    </source>
</evidence>
<dbReference type="eggNOG" id="COG0226">
    <property type="taxonomic scope" value="Bacteria"/>
</dbReference>